<dbReference type="EMBL" id="HG805948">
    <property type="protein sequence ID" value="CDW55337.1"/>
    <property type="molecule type" value="Genomic_DNA"/>
</dbReference>
<dbReference type="GO" id="GO:0005637">
    <property type="term" value="C:nuclear inner membrane"/>
    <property type="evidence" value="ECO:0007669"/>
    <property type="project" value="TreeGrafter"/>
</dbReference>
<evidence type="ECO:0000256" key="6">
    <source>
        <dbReference type="ARBA" id="ARBA00022989"/>
    </source>
</evidence>
<dbReference type="STRING" id="36087.A0A077Z4D1"/>
<dbReference type="InterPro" id="IPR018732">
    <property type="entry name" value="Dpy-19/Dpy-19-like"/>
</dbReference>
<feature type="transmembrane region" description="Helical" evidence="8">
    <location>
        <begin position="159"/>
        <end position="176"/>
    </location>
</feature>
<evidence type="ECO:0000313" key="10">
    <source>
        <dbReference type="Proteomes" id="UP000030665"/>
    </source>
</evidence>
<evidence type="ECO:0000256" key="8">
    <source>
        <dbReference type="SAM" id="Phobius"/>
    </source>
</evidence>
<evidence type="ECO:0000313" key="9">
    <source>
        <dbReference type="EMBL" id="CDW55337.1"/>
    </source>
</evidence>
<name>A0A077Z4D1_TRITR</name>
<organism evidence="9 10">
    <name type="scientific">Trichuris trichiura</name>
    <name type="common">Whipworm</name>
    <name type="synonym">Trichocephalus trichiurus</name>
    <dbReference type="NCBI Taxonomy" id="36087"/>
    <lineage>
        <taxon>Eukaryota</taxon>
        <taxon>Metazoa</taxon>
        <taxon>Ecdysozoa</taxon>
        <taxon>Nematoda</taxon>
        <taxon>Enoplea</taxon>
        <taxon>Dorylaimia</taxon>
        <taxon>Trichinellida</taxon>
        <taxon>Trichuridae</taxon>
        <taxon>Trichuris</taxon>
    </lineage>
</organism>
<proteinExistence type="inferred from homology"/>
<keyword evidence="7 8" id="KW-0472">Membrane</keyword>
<keyword evidence="3" id="KW-0328">Glycosyltransferase</keyword>
<gene>
    <name evidence="9" type="ORF">TTRE_0000360901</name>
</gene>
<feature type="transmembrane region" description="Helical" evidence="8">
    <location>
        <begin position="278"/>
        <end position="294"/>
    </location>
</feature>
<dbReference type="GO" id="GO:0000030">
    <property type="term" value="F:mannosyltransferase activity"/>
    <property type="evidence" value="ECO:0007669"/>
    <property type="project" value="TreeGrafter"/>
</dbReference>
<sequence>MHVYLLLRRYYLAILFENDRHFSHLGEMEREMSFRSETGFYYSFYKNLVDSPSFVDGVRGLLKDNRTEFGHEINDLKRFNLYPEIVAAVLFRTYRSLTRYFDYETEVCWTTFRGENVSTTTSCEGLGNKFYFYVNVVFALGGLLASLLFLFGYLLSDSILGGVLTAVCFLFNHGQATRTMWAPSLRECFGYPIFLLLMLVLTAIVKANHVTSFRTVLVAFALLTERVFSKRSILGAIVKVLLFCVGTVALKILIARLCSVTDDAHIFELLKSKLLGEHTFHTYLYLCMVEFGFLPTKDIVEMSRSLLLPASMFVLLAAFKVFVTSTLFTGKGSTRWPIRSYAAVYYTCIQLSCFLVMAGLVMRLKLFFTPHMCIICSLVFNPTFLSDVFGRPVSWRRSVIFGLLLAILMSVYGVIHVQKELSIKGEFSDLKQEELLMWIKKNTSPDAVFAGQMPIMSSVMLSAGRPIVAHPHYEDAALRERVKILYQMFSRKPVAQVHKAVASTGAHYLIIERNYCFDAKPGAVRNECYFSNAWDYEDPDNLGNSVCCSVMQKNPAPFKQVYQSGVFMVFKV</sequence>
<protein>
    <submittedName>
        <fullName evidence="9">Protein dpy 19 1</fullName>
    </submittedName>
</protein>
<reference evidence="9" key="1">
    <citation type="submission" date="2014-01" db="EMBL/GenBank/DDBJ databases">
        <authorList>
            <person name="Aslett M."/>
        </authorList>
    </citation>
    <scope>NUCLEOTIDE SEQUENCE</scope>
</reference>
<dbReference type="AlphaFoldDB" id="A0A077Z4D1"/>
<feature type="transmembrane region" description="Helical" evidence="8">
    <location>
        <begin position="343"/>
        <end position="361"/>
    </location>
</feature>
<dbReference type="OrthoDB" id="6019623at2759"/>
<feature type="transmembrane region" description="Helical" evidence="8">
    <location>
        <begin position="398"/>
        <end position="415"/>
    </location>
</feature>
<keyword evidence="5 8" id="KW-0812">Transmembrane</keyword>
<feature type="transmembrane region" description="Helical" evidence="8">
    <location>
        <begin position="130"/>
        <end position="153"/>
    </location>
</feature>
<dbReference type="PANTHER" id="PTHR31488">
    <property type="entry name" value="DPY-19-LIKE 1, LIKE (H. SAPIENS)"/>
    <property type="match status" value="1"/>
</dbReference>
<feature type="transmembrane region" description="Helical" evidence="8">
    <location>
        <begin position="368"/>
        <end position="386"/>
    </location>
</feature>
<comment type="subcellular location">
    <subcellularLocation>
        <location evidence="1">Membrane</location>
        <topology evidence="1">Multi-pass membrane protein</topology>
    </subcellularLocation>
</comment>
<reference evidence="9" key="2">
    <citation type="submission" date="2014-03" db="EMBL/GenBank/DDBJ databases">
        <title>The whipworm genome and dual-species transcriptomics of an intimate host-pathogen interaction.</title>
        <authorList>
            <person name="Foth B.J."/>
            <person name="Tsai I.J."/>
            <person name="Reid A.J."/>
            <person name="Bancroft A.J."/>
            <person name="Nichol S."/>
            <person name="Tracey A."/>
            <person name="Holroyd N."/>
            <person name="Cotton J.A."/>
            <person name="Stanley E.J."/>
            <person name="Zarowiecki M."/>
            <person name="Liu J.Z."/>
            <person name="Huckvale T."/>
            <person name="Cooper P.J."/>
            <person name="Grencis R.K."/>
            <person name="Berriman M."/>
        </authorList>
    </citation>
    <scope>NUCLEOTIDE SEQUENCE [LARGE SCALE GENOMIC DNA]</scope>
</reference>
<accession>A0A077Z4D1</accession>
<keyword evidence="6 8" id="KW-1133">Transmembrane helix</keyword>
<dbReference type="Pfam" id="PF10034">
    <property type="entry name" value="Dpy19"/>
    <property type="match status" value="1"/>
</dbReference>
<evidence type="ECO:0000256" key="2">
    <source>
        <dbReference type="ARBA" id="ARBA00008744"/>
    </source>
</evidence>
<dbReference type="Proteomes" id="UP000030665">
    <property type="component" value="Unassembled WGS sequence"/>
</dbReference>
<evidence type="ECO:0000256" key="5">
    <source>
        <dbReference type="ARBA" id="ARBA00022692"/>
    </source>
</evidence>
<evidence type="ECO:0000256" key="1">
    <source>
        <dbReference type="ARBA" id="ARBA00004141"/>
    </source>
</evidence>
<evidence type="ECO:0000256" key="4">
    <source>
        <dbReference type="ARBA" id="ARBA00022679"/>
    </source>
</evidence>
<keyword evidence="10" id="KW-1185">Reference proteome</keyword>
<evidence type="ECO:0000256" key="3">
    <source>
        <dbReference type="ARBA" id="ARBA00022676"/>
    </source>
</evidence>
<keyword evidence="4" id="KW-0808">Transferase</keyword>
<dbReference type="PANTHER" id="PTHR31488:SF1">
    <property type="entry name" value="C-MANNOSYLTRANSFERASE DPY19L1"/>
    <property type="match status" value="1"/>
</dbReference>
<feature type="transmembrane region" description="Helical" evidence="8">
    <location>
        <begin position="188"/>
        <end position="205"/>
    </location>
</feature>
<feature type="transmembrane region" description="Helical" evidence="8">
    <location>
        <begin position="306"/>
        <end position="323"/>
    </location>
</feature>
<feature type="transmembrane region" description="Helical" evidence="8">
    <location>
        <begin position="240"/>
        <end position="258"/>
    </location>
</feature>
<evidence type="ECO:0000256" key="7">
    <source>
        <dbReference type="ARBA" id="ARBA00023136"/>
    </source>
</evidence>
<comment type="similarity">
    <text evidence="2">Belongs to the dpy-19 family.</text>
</comment>